<proteinExistence type="predicted"/>
<evidence type="ECO:0000313" key="4">
    <source>
        <dbReference type="Proteomes" id="UP000247540"/>
    </source>
</evidence>
<accession>A0A318SHG3</accession>
<sequence>MLKKMLAIAAMLCTTASFGAVDVNQASAADLDGIKGIGPAKSTRILDERKKSPYKDWPDFIARVRGVGTTTASKYSAEGLTVNGVAYPVAKPVAAAPLPEKPAKPVRPQKSEAKTAAGNTTMPAKP</sequence>
<feature type="region of interest" description="Disordered" evidence="1">
    <location>
        <begin position="96"/>
        <end position="126"/>
    </location>
</feature>
<keyword evidence="2" id="KW-0732">Signal</keyword>
<feature type="signal peptide" evidence="2">
    <location>
        <begin position="1"/>
        <end position="19"/>
    </location>
</feature>
<dbReference type="EMBL" id="QJTC01000012">
    <property type="protein sequence ID" value="PYE77817.1"/>
    <property type="molecule type" value="Genomic_DNA"/>
</dbReference>
<name>A0A318SHG3_9BURK</name>
<dbReference type="OrthoDB" id="8687931at2"/>
<dbReference type="Pfam" id="PF12836">
    <property type="entry name" value="HHH_3"/>
    <property type="match status" value="1"/>
</dbReference>
<evidence type="ECO:0000313" key="3">
    <source>
        <dbReference type="EMBL" id="PYE77817.1"/>
    </source>
</evidence>
<dbReference type="RefSeq" id="WP_110465762.1">
    <property type="nucleotide sequence ID" value="NZ_JAMOFZ010000012.1"/>
</dbReference>
<evidence type="ECO:0000256" key="2">
    <source>
        <dbReference type="SAM" id="SignalP"/>
    </source>
</evidence>
<dbReference type="SUPFAM" id="SSF47781">
    <property type="entry name" value="RuvA domain 2-like"/>
    <property type="match status" value="1"/>
</dbReference>
<dbReference type="Proteomes" id="UP000247540">
    <property type="component" value="Unassembled WGS sequence"/>
</dbReference>
<keyword evidence="4" id="KW-1185">Reference proteome</keyword>
<gene>
    <name evidence="3" type="ORF">DFQ15_11269</name>
</gene>
<dbReference type="InterPro" id="IPR010994">
    <property type="entry name" value="RuvA_2-like"/>
</dbReference>
<organism evidence="3 4">
    <name type="scientific">Xylophilus ampelinus</name>
    <dbReference type="NCBI Taxonomy" id="54067"/>
    <lineage>
        <taxon>Bacteria</taxon>
        <taxon>Pseudomonadati</taxon>
        <taxon>Pseudomonadota</taxon>
        <taxon>Betaproteobacteria</taxon>
        <taxon>Burkholderiales</taxon>
        <taxon>Xylophilus</taxon>
    </lineage>
</organism>
<feature type="compositionally biased region" description="Polar residues" evidence="1">
    <location>
        <begin position="117"/>
        <end position="126"/>
    </location>
</feature>
<evidence type="ECO:0000256" key="1">
    <source>
        <dbReference type="SAM" id="MobiDB-lite"/>
    </source>
</evidence>
<dbReference type="Gene3D" id="1.10.150.320">
    <property type="entry name" value="Photosystem II 12 kDa extrinsic protein"/>
    <property type="match status" value="1"/>
</dbReference>
<dbReference type="AlphaFoldDB" id="A0A318SHG3"/>
<protein>
    <submittedName>
        <fullName evidence="3">Competence protein ComEA</fullName>
    </submittedName>
</protein>
<reference evidence="3 4" key="1">
    <citation type="submission" date="2018-06" db="EMBL/GenBank/DDBJ databases">
        <title>Genomic Encyclopedia of Type Strains, Phase III (KMG-III): the genomes of soil and plant-associated and newly described type strains.</title>
        <authorList>
            <person name="Whitman W."/>
        </authorList>
    </citation>
    <scope>NUCLEOTIDE SEQUENCE [LARGE SCALE GENOMIC DNA]</scope>
    <source>
        <strain evidence="3 4">CECT 7646</strain>
    </source>
</reference>
<comment type="caution">
    <text evidence="3">The sequence shown here is derived from an EMBL/GenBank/DDBJ whole genome shotgun (WGS) entry which is preliminary data.</text>
</comment>
<feature type="chain" id="PRO_5016285901" evidence="2">
    <location>
        <begin position="20"/>
        <end position="126"/>
    </location>
</feature>